<keyword evidence="3" id="KW-0812">Transmembrane</keyword>
<name>A0AAD2EAY5_9LAMI</name>
<feature type="compositionally biased region" description="Polar residues" evidence="2">
    <location>
        <begin position="689"/>
        <end position="701"/>
    </location>
</feature>
<dbReference type="SUPFAM" id="SSF57997">
    <property type="entry name" value="Tropomyosin"/>
    <property type="match status" value="1"/>
</dbReference>
<evidence type="ECO:0000259" key="4">
    <source>
        <dbReference type="Pfam" id="PF26581"/>
    </source>
</evidence>
<keyword evidence="6" id="KW-1185">Reference proteome</keyword>
<dbReference type="Pfam" id="PF26581">
    <property type="entry name" value="WIT1_2_N"/>
    <property type="match status" value="1"/>
</dbReference>
<dbReference type="PANTHER" id="PTHR35705:SF2">
    <property type="entry name" value="WPP DOMAIN-INTERACTING TAIL-ANCHORED PROTEIN 2"/>
    <property type="match status" value="1"/>
</dbReference>
<keyword evidence="1" id="KW-0175">Coiled coil</keyword>
<evidence type="ECO:0000313" key="6">
    <source>
        <dbReference type="Proteomes" id="UP000834106"/>
    </source>
</evidence>
<protein>
    <recommendedName>
        <fullName evidence="4">WIT1/2 N-terminal helical bundle domain-containing protein</fullName>
    </recommendedName>
</protein>
<sequence>MPPRLLCSSTTNRSGFWRGEKRNGNGVATGETRVCFFQLQGNRRTTRYILKSSNQYTTAIMMNDTAAVTSDIANPDMQKFMHESLSYDTKDMEGVQNALKVSYEVDMTLAHSSEKLTNIENLLLHVLLRENDIGSIPVEDDNISAELIEKALTLDLLCTFLCSEVRELDNLMGDLQDTIVNAIHEISSCGQPTELLTGLESKLRDSEELLKQSQEQVLEIKIQLAKLQMTSFSFKQNEWKYDLVNGLKEEFRLESTEFKPQMQTVEQRRVLRMLEKSLARELGLEKKLTGLKQNEEDLKLKIRLTEQVAVCMEEAAEVAWSRFLEAENTAEVLMGISKEMVGRLQIVWINLNGSTKREEEIKSQLQDCINQLNDKEIAIGKLNSSISQLIADNSEVTRVREQVKMLEEKLNKTESLLKEANASSETSQQKLKEMERESQSLRENIHDMESRAESAETKVTHLTETNLELTEELGFLKVSNDSNTKKASMLEKQLRELDIQLQHARASSEASQEQQNMLYSAIWDMETLIDELKQKVTKAESKTESAEDRSIILNEELEFLRARMEFLENSIHQATIEKKSSTEDINIKTELIMDMVVQLALERERIQKQLYSLTKENKLLREKFQEAKKLATVVQTDNTSSDNKEFPSSGLDSLDAVSTKFPAEMTTPFSSKSFLADKSPEDVPPDQSDMASSSAKNETNSFPKVEAERMVKTRSCSRTFTIVTVVVLMLSILAAHLFNKNPMALKFFES</sequence>
<dbReference type="InterPro" id="IPR058610">
    <property type="entry name" value="WIT1_2_N"/>
</dbReference>
<keyword evidence="3" id="KW-0472">Membrane</keyword>
<evidence type="ECO:0000256" key="1">
    <source>
        <dbReference type="SAM" id="Coils"/>
    </source>
</evidence>
<proteinExistence type="predicted"/>
<dbReference type="PANTHER" id="PTHR35705">
    <property type="entry name" value="WPP DOMAIN-INTERACTING TAIL-ANCHORED PROTEIN 1"/>
    <property type="match status" value="1"/>
</dbReference>
<feature type="transmembrane region" description="Helical" evidence="3">
    <location>
        <begin position="719"/>
        <end position="738"/>
    </location>
</feature>
<organism evidence="5 6">
    <name type="scientific">Fraxinus pennsylvanica</name>
    <dbReference type="NCBI Taxonomy" id="56036"/>
    <lineage>
        <taxon>Eukaryota</taxon>
        <taxon>Viridiplantae</taxon>
        <taxon>Streptophyta</taxon>
        <taxon>Embryophyta</taxon>
        <taxon>Tracheophyta</taxon>
        <taxon>Spermatophyta</taxon>
        <taxon>Magnoliopsida</taxon>
        <taxon>eudicotyledons</taxon>
        <taxon>Gunneridae</taxon>
        <taxon>Pentapetalae</taxon>
        <taxon>asterids</taxon>
        <taxon>lamiids</taxon>
        <taxon>Lamiales</taxon>
        <taxon>Oleaceae</taxon>
        <taxon>Oleeae</taxon>
        <taxon>Fraxinus</taxon>
    </lineage>
</organism>
<dbReference type="EMBL" id="OU503056">
    <property type="protein sequence ID" value="CAI9785322.1"/>
    <property type="molecule type" value="Genomic_DNA"/>
</dbReference>
<dbReference type="AlphaFoldDB" id="A0AAD2EAY5"/>
<keyword evidence="3" id="KW-1133">Transmembrane helix</keyword>
<feature type="coiled-coil region" evidence="1">
    <location>
        <begin position="396"/>
        <end position="623"/>
    </location>
</feature>
<feature type="coiled-coil region" evidence="1">
    <location>
        <begin position="196"/>
        <end position="230"/>
    </location>
</feature>
<feature type="region of interest" description="Disordered" evidence="2">
    <location>
        <begin position="672"/>
        <end position="701"/>
    </location>
</feature>
<dbReference type="Gene3D" id="1.20.5.170">
    <property type="match status" value="1"/>
</dbReference>
<evidence type="ECO:0000256" key="3">
    <source>
        <dbReference type="SAM" id="Phobius"/>
    </source>
</evidence>
<accession>A0AAD2EAY5</accession>
<feature type="domain" description="WIT1/2 N-terminal helical bundle" evidence="4">
    <location>
        <begin position="96"/>
        <end position="234"/>
    </location>
</feature>
<dbReference type="InterPro" id="IPR039976">
    <property type="entry name" value="WIT1/WIT2"/>
</dbReference>
<evidence type="ECO:0000313" key="5">
    <source>
        <dbReference type="EMBL" id="CAI9785322.1"/>
    </source>
</evidence>
<gene>
    <name evidence="5" type="ORF">FPE_LOCUS32752</name>
</gene>
<dbReference type="Proteomes" id="UP000834106">
    <property type="component" value="Chromosome 21"/>
</dbReference>
<reference evidence="5" key="1">
    <citation type="submission" date="2023-05" db="EMBL/GenBank/DDBJ databases">
        <authorList>
            <person name="Huff M."/>
        </authorList>
    </citation>
    <scope>NUCLEOTIDE SEQUENCE</scope>
</reference>
<evidence type="ECO:0000256" key="2">
    <source>
        <dbReference type="SAM" id="MobiDB-lite"/>
    </source>
</evidence>